<dbReference type="Pfam" id="PF00702">
    <property type="entry name" value="Hydrolase"/>
    <property type="match status" value="1"/>
</dbReference>
<dbReference type="SFLD" id="SFLDG01129">
    <property type="entry name" value="C1.5:_HAD__Beta-PGM__Phosphata"/>
    <property type="match status" value="1"/>
</dbReference>
<comment type="cofactor">
    <cofactor evidence="1">
        <name>Mg(2+)</name>
        <dbReference type="ChEBI" id="CHEBI:18420"/>
    </cofactor>
</comment>
<dbReference type="InterPro" id="IPR023198">
    <property type="entry name" value="PGP-like_dom2"/>
</dbReference>
<dbReference type="Gene3D" id="1.10.150.240">
    <property type="entry name" value="Putative phosphatase, domain 2"/>
    <property type="match status" value="1"/>
</dbReference>
<accession>A0ABX4UA36</accession>
<dbReference type="PANTHER" id="PTHR46193">
    <property type="entry name" value="6-PHOSPHOGLUCONATE PHOSPHATASE"/>
    <property type="match status" value="1"/>
</dbReference>
<proteinExistence type="inferred from homology"/>
<dbReference type="InterPro" id="IPR036412">
    <property type="entry name" value="HAD-like_sf"/>
</dbReference>
<evidence type="ECO:0000256" key="1">
    <source>
        <dbReference type="ARBA" id="ARBA00001946"/>
    </source>
</evidence>
<keyword evidence="4" id="KW-0460">Magnesium</keyword>
<dbReference type="InterPro" id="IPR006439">
    <property type="entry name" value="HAD-SF_hydro_IA"/>
</dbReference>
<evidence type="ECO:0000256" key="3">
    <source>
        <dbReference type="ARBA" id="ARBA00022723"/>
    </source>
</evidence>
<reference evidence="5 6" key="1">
    <citation type="submission" date="2017-12" db="EMBL/GenBank/DDBJ databases">
        <title>Detection of the carbapenemase gene blaVIM-5 in members of the Pseudomonas putida group isolated from polluted Nigerian wetlands.</title>
        <authorList>
            <person name="Adelowo O."/>
            <person name="Vollmers J."/>
            <person name="Maeusezahl I."/>
            <person name="Kaster A.-K."/>
            <person name="Mueller J.A."/>
        </authorList>
    </citation>
    <scope>NUCLEOTIDE SEQUENCE [LARGE SCALE GENOMIC DNA]</scope>
    <source>
        <strain evidence="5 6">MR69</strain>
    </source>
</reference>
<keyword evidence="3" id="KW-0479">Metal-binding</keyword>
<organism evidence="5 6">
    <name type="scientific">Pseudomonas plecoglossicida</name>
    <dbReference type="NCBI Taxonomy" id="70775"/>
    <lineage>
        <taxon>Bacteria</taxon>
        <taxon>Pseudomonadati</taxon>
        <taxon>Pseudomonadota</taxon>
        <taxon>Gammaproteobacteria</taxon>
        <taxon>Pseudomonadales</taxon>
        <taxon>Pseudomonadaceae</taxon>
        <taxon>Pseudomonas</taxon>
    </lineage>
</organism>
<comment type="similarity">
    <text evidence="2">Belongs to the HAD-like hydrolase superfamily. CbbY/CbbZ/Gph/YieH family.</text>
</comment>
<dbReference type="Proteomes" id="UP000234744">
    <property type="component" value="Unassembled WGS sequence"/>
</dbReference>
<dbReference type="Gene3D" id="3.40.50.1000">
    <property type="entry name" value="HAD superfamily/HAD-like"/>
    <property type="match status" value="1"/>
</dbReference>
<dbReference type="PANTHER" id="PTHR46193:SF10">
    <property type="entry name" value="6-PHOSPHOGLUCONATE PHOSPHATASE"/>
    <property type="match status" value="1"/>
</dbReference>
<gene>
    <name evidence="5" type="ORF">CXG47_00005</name>
</gene>
<dbReference type="PRINTS" id="PR00413">
    <property type="entry name" value="HADHALOGNASE"/>
</dbReference>
<evidence type="ECO:0000256" key="2">
    <source>
        <dbReference type="ARBA" id="ARBA00006171"/>
    </source>
</evidence>
<evidence type="ECO:0000256" key="4">
    <source>
        <dbReference type="ARBA" id="ARBA00022842"/>
    </source>
</evidence>
<sequence length="215" mass="23250">MNIQGIIFDCDGTLVDSERLAAQLLSQLLGEQDVEMTPADVLLRFRGVQFQSFVDGLCDLYPALSPETLTVGFRTRSLPLFEGRLEPMPGAIEFVESLRIPACVASNGPRIKIETCLKSVGLYSAFENTIISAYEVQAWKPDPKIMLHAAESLGLPTDKCLVVEDSLSGVEAGLLAGCLVAGYGDADFSKFSGQTNFHPCPDYNALDQLLGRVTG</sequence>
<evidence type="ECO:0000313" key="6">
    <source>
        <dbReference type="Proteomes" id="UP000234744"/>
    </source>
</evidence>
<dbReference type="InterPro" id="IPR051600">
    <property type="entry name" value="Beta-PGM-like"/>
</dbReference>
<keyword evidence="6" id="KW-1185">Reference proteome</keyword>
<evidence type="ECO:0000313" key="5">
    <source>
        <dbReference type="EMBL" id="PLV16576.1"/>
    </source>
</evidence>
<comment type="caution">
    <text evidence="5">The sequence shown here is derived from an EMBL/GenBank/DDBJ whole genome shotgun (WGS) entry which is preliminary data.</text>
</comment>
<name>A0ABX4UA36_PSEDL</name>
<dbReference type="InterPro" id="IPR023214">
    <property type="entry name" value="HAD_sf"/>
</dbReference>
<dbReference type="SFLD" id="SFLDS00003">
    <property type="entry name" value="Haloacid_Dehalogenase"/>
    <property type="match status" value="1"/>
</dbReference>
<dbReference type="EMBL" id="PJCJ01000001">
    <property type="protein sequence ID" value="PLV16576.1"/>
    <property type="molecule type" value="Genomic_DNA"/>
</dbReference>
<protein>
    <submittedName>
        <fullName evidence="5">Phosphatase</fullName>
    </submittedName>
</protein>
<dbReference type="NCBIfam" id="TIGR01509">
    <property type="entry name" value="HAD-SF-IA-v3"/>
    <property type="match status" value="1"/>
</dbReference>
<dbReference type="SUPFAM" id="SSF56784">
    <property type="entry name" value="HAD-like"/>
    <property type="match status" value="1"/>
</dbReference>
<dbReference type="RefSeq" id="WP_102084030.1">
    <property type="nucleotide sequence ID" value="NZ_PJCJ01000001.1"/>
</dbReference>